<dbReference type="AlphaFoldDB" id="A0A660KR69"/>
<dbReference type="Proteomes" id="UP000327013">
    <property type="component" value="Chromosome 4"/>
</dbReference>
<dbReference type="EMBL" id="CM017324">
    <property type="protein sequence ID" value="KAE8038933.1"/>
    <property type="molecule type" value="Genomic_DNA"/>
</dbReference>
<gene>
    <name evidence="2" type="ORF">FH972_011395</name>
</gene>
<protein>
    <submittedName>
        <fullName evidence="2">Uncharacterized protein</fullName>
    </submittedName>
</protein>
<evidence type="ECO:0000256" key="1">
    <source>
        <dbReference type="SAM" id="MobiDB-lite"/>
    </source>
</evidence>
<dbReference type="OrthoDB" id="1033413at2759"/>
<sequence>MDAYFTESMKPQARSHPPRRGQIKVKILRVIAAGILAGFGGKKNRIGGSLSSNSTTLAAIPSGYNSDASSS</sequence>
<reference evidence="2 3" key="1">
    <citation type="submission" date="2019-06" db="EMBL/GenBank/DDBJ databases">
        <title>A chromosomal-level reference genome of Carpinus fangiana (Coryloideae, Betulaceae).</title>
        <authorList>
            <person name="Yang X."/>
            <person name="Wang Z."/>
            <person name="Zhang L."/>
            <person name="Hao G."/>
            <person name="Liu J."/>
            <person name="Yang Y."/>
        </authorList>
    </citation>
    <scope>NUCLEOTIDE SEQUENCE [LARGE SCALE GENOMIC DNA]</scope>
    <source>
        <strain evidence="2">Cfa_2016G</strain>
        <tissue evidence="2">Leaf</tissue>
    </source>
</reference>
<organism evidence="2 3">
    <name type="scientific">Carpinus fangiana</name>
    <dbReference type="NCBI Taxonomy" id="176857"/>
    <lineage>
        <taxon>Eukaryota</taxon>
        <taxon>Viridiplantae</taxon>
        <taxon>Streptophyta</taxon>
        <taxon>Embryophyta</taxon>
        <taxon>Tracheophyta</taxon>
        <taxon>Spermatophyta</taxon>
        <taxon>Magnoliopsida</taxon>
        <taxon>eudicotyledons</taxon>
        <taxon>Gunneridae</taxon>
        <taxon>Pentapetalae</taxon>
        <taxon>rosids</taxon>
        <taxon>fabids</taxon>
        <taxon>Fagales</taxon>
        <taxon>Betulaceae</taxon>
        <taxon>Carpinus</taxon>
    </lineage>
</organism>
<name>A0A660KR69_9ROSI</name>
<keyword evidence="3" id="KW-1185">Reference proteome</keyword>
<evidence type="ECO:0000313" key="2">
    <source>
        <dbReference type="EMBL" id="KAE8038933.1"/>
    </source>
</evidence>
<evidence type="ECO:0000313" key="3">
    <source>
        <dbReference type="Proteomes" id="UP000327013"/>
    </source>
</evidence>
<proteinExistence type="predicted"/>
<accession>A0A660KR69</accession>
<feature type="region of interest" description="Disordered" evidence="1">
    <location>
        <begin position="1"/>
        <end position="21"/>
    </location>
</feature>